<sequence length="2462" mass="249671">MSTFQSNLPKFHSTADSTVTLAVVDTAINDYETLIGQLDPGTEVVLIKGGDGLVSLAEKLDGRTDIDSIHVFSHGAEGKLLLGDLELTSDNIVEYAEALAKIGSAMSPDGDILLYGCNLATGSGVDLLTAMTRMTGADVAASDDLTGASALQGDWQLEVATGGIEASLPLAKYFIDSYGSVLALPVSSNQTSNYEGLGLADTAVIANGTVIDDISYDGFRFNGFGGETGIYPHEGSFTDNVNTTGTRVYTSDSSNFKLTSIDYVIDTAGNPANASLTFYGFRDGVQVESQTFNAADTSSGTWTLNWGSVDEAKFVANTHWIFMDNLKAGTEISPNATPVISINDTNLAYTEGSAATQFDGAGTVSDADGDAEWNGGSLSAQITGNAEAGDRISIVDSDGDGTAITISGTNIFANGTDIGDLSASGGNVTGGTKLTVTFDSDATNANVQEVLQSIRYDSTTDDPGTSNRTVTFTATDKNAASGSDTRTVVMTAVNDEPTLTANASNPTYTEGGAAASLFSGTDISTVESGQTVSGFTFTVTNVTNGSNERINVDGTTIVLTHGTNGSTASNSLNYSVSVIGTTATISLTGGSLSAAAAQTMVDNMSYQNNSNSPSTSNRVVTLTSIQDSGGTANGGDNTGSLAVASTVTVVQNNDEPTLTANGSNPTFTEGGAAGSLFSGASISTVEAGQTIKGVTFTVTNVTNGSSEIINIDGTAIVLTHGTSGSTATNSLNYSVMVIGTTATVSLTGGTLSTAATQTMLDNMSYQNNSNTPSTSNRVVTLTSIQDSGGTANGGDDTASVAVASTVTVVGVNDEPTLTANASNPTFTESGAAASLFSGTSIDTVESGQNITGLSFTITNVTNGSNERINVDGTTIVLTHGTNGSTAGNSLNYSVMVIGTTATVTMTGGNLSVAATQTLIDNMSYQNNSNSPSTSNRVVTLTSIQDSGGTANGGDNTGSLAVASTVTVVQNNDEPTLTANGSNPTFTEGGAAGSLFSGTSISTVEAGQTIKGFTFTVSNVANGISEVINIDGTAIILTHGTSGSTAGNSLSYSVTVVGTTATVALTGGTMSTATTQTLIDNMSYQNNSNAPSTSNRVVTLTSIQDSGGTANGGDDTASIAVASTVTIVDVNDEPTLTANASNPTFTESGAAASLFSGTSIDTVESGQNITGLSFTITNVTNGSNERINVDGTTIVLTHGTNGSTAGNSLNYSVMVIGTTATVTMTGGNLSVASAQTLIDNMSYQNNSNSPSTSNRVVTLTSIQDSGGTANGGDNTGSLAVASTVTVVQNNDEPTLTANGSNPTFTEGGAATSLFSGASVSTVESGQTLSALTLTVTNVNNGSDEILNTDGTAIELTDGASGITATNGLNYSVSVVGTTTTVSLTGGTLSAAAAQTLIDGISYQNNSNTPNTSNRVVTITSLTDSGGTANGGDDTAALAVASTVTISGVNDEPTLTATGSNPIFTEGGAAANLFSGASASTVESGQTLSALTLTVNNVNDGSDEILNTDGTAIELTDGASGITAANSLNYSVSVAGTIATVSLTGGTLSAAAAQILIDGISYQNNSNTPNTSNRVVTITSLTDSGGTANGGDDTAALAVSSTVSVVANPRIISAGYNADTGTLVVTGANIQTNGGGADIDASALTFTGEGGSTYTLTDSPDVELDSATQFTVILSAADKAAINRIVNKSGTESVDSTTYNLAAADDWNRGVTAGDTSDQSGNGIAVSNVPVPAITSATYNASTGALIVTGTGFKSASGAANDVIANKFTITGEDGETYTLTDTANVDITSGTEFALILSANDKAAVNQIINKNGTSSTGGIVYNLAAAEDWAAGADGAINIVDATGNGILANATGNGTTVPAVTPSSGGGGTTTTPGKSEPSTKTSDGVTIAAKAEADGSTTLTVPIVDNARIDDPDSENETHADISILTSLSGDPVLAVGLPAGIGVSVNGQSEPMDTQSAINDLVNRIEQETVNDTNLVSEMIVHGRNFIASLTQIDKVSVHTISFSADSNQNAGLPVIINGSNLPDDGMQALIINAANMPPGTIMQLNNVAFAAIIGAARVMGGDGENVVVGDNLDQFIVLGPDDDILFGGGGNDTIGSLGGDDQTAGDAGNDIVYGGAGNDILTGGSGNDKLNGGLGFDTAIQSGELSDYQITVSSNQVTLIHQNGETDTLSDTELVQFETGPSLAIAHSVVEVAAHHLVKTWLGRDLTTIEGHAVQNWRDTDLNGIARAFQNLPEAIDLKDKTIDELLAGLDNNPDIVQLDVVRDLIGGSANNQGYLPMGLALNVDGGDGHDVLRMTGHRDDVHLEQIGDTIEITRLEDGAMLSLKNAEMIAFDSGENVLLAHDPVEGILGRLFQTFFDRDATIDEWQMGREAIANSVRPEIILDWFQNNANLKTLSDTDYIQTIYQQTLNRLANDTELEQHLSQLENGDMTRKWLAVDIANNDEAITTIGNILLVDGV</sequence>
<dbReference type="GO" id="GO:0005509">
    <property type="term" value="F:calcium ion binding"/>
    <property type="evidence" value="ECO:0007669"/>
    <property type="project" value="InterPro"/>
</dbReference>
<dbReference type="PROSITE" id="PS00330">
    <property type="entry name" value="HEMOLYSIN_CALCIUM"/>
    <property type="match status" value="1"/>
</dbReference>
<evidence type="ECO:0000259" key="3">
    <source>
        <dbReference type="Pfam" id="PF14252"/>
    </source>
</evidence>
<gene>
    <name evidence="4" type="ORF">SAMN05216326_11087</name>
</gene>
<dbReference type="InterPro" id="IPR011049">
    <property type="entry name" value="Serralysin-like_metalloprot_C"/>
</dbReference>
<evidence type="ECO:0000259" key="2">
    <source>
        <dbReference type="Pfam" id="PF13946"/>
    </source>
</evidence>
<dbReference type="RefSeq" id="WP_090657797.1">
    <property type="nucleotide sequence ID" value="NZ_FOIA01000010.1"/>
</dbReference>
<dbReference type="Proteomes" id="UP000199345">
    <property type="component" value="Unassembled WGS sequence"/>
</dbReference>
<keyword evidence="5" id="KW-1185">Reference proteome</keyword>
<feature type="compositionally biased region" description="Low complexity" evidence="1">
    <location>
        <begin position="1871"/>
        <end position="1884"/>
    </location>
</feature>
<feature type="domain" description="DUF4347" evidence="3">
    <location>
        <begin position="21"/>
        <end position="182"/>
    </location>
</feature>
<feature type="region of interest" description="Disordered" evidence="1">
    <location>
        <begin position="1858"/>
        <end position="1884"/>
    </location>
</feature>
<dbReference type="InterPro" id="IPR001343">
    <property type="entry name" value="Hemolysn_Ca-bd"/>
</dbReference>
<dbReference type="PRINTS" id="PR00313">
    <property type="entry name" value="CABNDNGRPT"/>
</dbReference>
<dbReference type="Pfam" id="PF00353">
    <property type="entry name" value="HemolysinCabind"/>
    <property type="match status" value="2"/>
</dbReference>
<dbReference type="SUPFAM" id="SSF51120">
    <property type="entry name" value="beta-Roll"/>
    <property type="match status" value="1"/>
</dbReference>
<protein>
    <recommendedName>
        <fullName evidence="6">DUF4347 domain-containing protein</fullName>
    </recommendedName>
</protein>
<proteinExistence type="predicted"/>
<evidence type="ECO:0000313" key="4">
    <source>
        <dbReference type="EMBL" id="SET05566.1"/>
    </source>
</evidence>
<dbReference type="InterPro" id="IPR025592">
    <property type="entry name" value="DUF4347"/>
</dbReference>
<evidence type="ECO:0000313" key="5">
    <source>
        <dbReference type="Proteomes" id="UP000199345"/>
    </source>
</evidence>
<dbReference type="InterPro" id="IPR018511">
    <property type="entry name" value="Hemolysin-typ_Ca-bd_CS"/>
</dbReference>
<evidence type="ECO:0008006" key="6">
    <source>
        <dbReference type="Google" id="ProtNLM"/>
    </source>
</evidence>
<dbReference type="EMBL" id="FOIA01000010">
    <property type="protein sequence ID" value="SET05566.1"/>
    <property type="molecule type" value="Genomic_DNA"/>
</dbReference>
<dbReference type="Pfam" id="PF14252">
    <property type="entry name" value="DUF4347"/>
    <property type="match status" value="1"/>
</dbReference>
<accession>A0A1I0BH71</accession>
<dbReference type="InterPro" id="IPR025282">
    <property type="entry name" value="DUF4214"/>
</dbReference>
<dbReference type="OrthoDB" id="6091599at2"/>
<organism evidence="4 5">
    <name type="scientific">Nitrosomonas marina</name>
    <dbReference type="NCBI Taxonomy" id="917"/>
    <lineage>
        <taxon>Bacteria</taxon>
        <taxon>Pseudomonadati</taxon>
        <taxon>Pseudomonadota</taxon>
        <taxon>Betaproteobacteria</taxon>
        <taxon>Nitrosomonadales</taxon>
        <taxon>Nitrosomonadaceae</taxon>
        <taxon>Nitrosomonas</taxon>
    </lineage>
</organism>
<evidence type="ECO:0000256" key="1">
    <source>
        <dbReference type="SAM" id="MobiDB-lite"/>
    </source>
</evidence>
<dbReference type="Pfam" id="PF13946">
    <property type="entry name" value="DUF4214"/>
    <property type="match status" value="1"/>
</dbReference>
<feature type="domain" description="DUF4214" evidence="2">
    <location>
        <begin position="2396"/>
        <end position="2451"/>
    </location>
</feature>
<name>A0A1I0BH71_9PROT</name>
<reference evidence="5" key="1">
    <citation type="submission" date="2016-10" db="EMBL/GenBank/DDBJ databases">
        <authorList>
            <person name="Varghese N."/>
            <person name="Submissions S."/>
        </authorList>
    </citation>
    <scope>NUCLEOTIDE SEQUENCE [LARGE SCALE GENOMIC DNA]</scope>
    <source>
        <strain evidence="5">Nm71</strain>
    </source>
</reference>